<dbReference type="InterPro" id="IPR014710">
    <property type="entry name" value="RmlC-like_jellyroll"/>
</dbReference>
<organism evidence="2 3">
    <name type="scientific">Dethiobacter alkaliphilus AHT 1</name>
    <dbReference type="NCBI Taxonomy" id="555088"/>
    <lineage>
        <taxon>Bacteria</taxon>
        <taxon>Bacillati</taxon>
        <taxon>Bacillota</taxon>
        <taxon>Dethiobacteria</taxon>
        <taxon>Dethiobacterales</taxon>
        <taxon>Dethiobacteraceae</taxon>
        <taxon>Dethiobacter</taxon>
    </lineage>
</organism>
<name>C0GC86_DETAL</name>
<sequence>MQKIVNILSTEPGMKNMVFNNPDVKAVKVKLEAGQAAENCVVDAPVLLFVIEGEGAVVIEKETYPLTEGDVTVVPSGKNRHLQAGKETFRVLAVQSHQADKTCGLCALLEDCVNLKI</sequence>
<protein>
    <submittedName>
        <fullName evidence="2">Cupin 2 conserved barrel domain protein</fullName>
    </submittedName>
</protein>
<evidence type="ECO:0000313" key="3">
    <source>
        <dbReference type="Proteomes" id="UP000006443"/>
    </source>
</evidence>
<feature type="domain" description="Cupin type-2" evidence="1">
    <location>
        <begin position="47"/>
        <end position="94"/>
    </location>
</feature>
<evidence type="ECO:0000313" key="2">
    <source>
        <dbReference type="EMBL" id="EEG78821.1"/>
    </source>
</evidence>
<evidence type="ECO:0000259" key="1">
    <source>
        <dbReference type="Pfam" id="PF07883"/>
    </source>
</evidence>
<dbReference type="InterPro" id="IPR011051">
    <property type="entry name" value="RmlC_Cupin_sf"/>
</dbReference>
<dbReference type="Proteomes" id="UP000006443">
    <property type="component" value="Unassembled WGS sequence"/>
</dbReference>
<dbReference type="RefSeq" id="WP_008513814.1">
    <property type="nucleotide sequence ID" value="NZ_ACJM01000001.1"/>
</dbReference>
<comment type="caution">
    <text evidence="2">The sequence shown here is derived from an EMBL/GenBank/DDBJ whole genome shotgun (WGS) entry which is preliminary data.</text>
</comment>
<dbReference type="STRING" id="555088.DealDRAFT_0095"/>
<dbReference type="InterPro" id="IPR013096">
    <property type="entry name" value="Cupin_2"/>
</dbReference>
<dbReference type="SUPFAM" id="SSF51182">
    <property type="entry name" value="RmlC-like cupins"/>
    <property type="match status" value="1"/>
</dbReference>
<keyword evidence="3" id="KW-1185">Reference proteome</keyword>
<reference evidence="2 3" key="1">
    <citation type="submission" date="2009-02" db="EMBL/GenBank/DDBJ databases">
        <title>Sequencing of the draft genome and assembly of Dethiobacter alkaliphilus AHT 1.</title>
        <authorList>
            <consortium name="US DOE Joint Genome Institute (JGI-PGF)"/>
            <person name="Lucas S."/>
            <person name="Copeland A."/>
            <person name="Lapidus A."/>
            <person name="Glavina del Rio T."/>
            <person name="Dalin E."/>
            <person name="Tice H."/>
            <person name="Bruce D."/>
            <person name="Goodwin L."/>
            <person name="Pitluck S."/>
            <person name="Larimer F."/>
            <person name="Land M.L."/>
            <person name="Hauser L."/>
            <person name="Muyzer G."/>
        </authorList>
    </citation>
    <scope>NUCLEOTIDE SEQUENCE [LARGE SCALE GENOMIC DNA]</scope>
    <source>
        <strain evidence="2 3">AHT 1</strain>
    </source>
</reference>
<accession>C0GC86</accession>
<proteinExistence type="predicted"/>
<dbReference type="Gene3D" id="2.60.120.10">
    <property type="entry name" value="Jelly Rolls"/>
    <property type="match status" value="1"/>
</dbReference>
<dbReference type="EMBL" id="ACJM01000001">
    <property type="protein sequence ID" value="EEG78821.1"/>
    <property type="molecule type" value="Genomic_DNA"/>
</dbReference>
<dbReference type="AlphaFoldDB" id="C0GC86"/>
<gene>
    <name evidence="2" type="ORF">DealDRAFT_0095</name>
</gene>
<dbReference type="Pfam" id="PF07883">
    <property type="entry name" value="Cupin_2"/>
    <property type="match status" value="1"/>
</dbReference>